<dbReference type="Proteomes" id="UP001430953">
    <property type="component" value="Unassembled WGS sequence"/>
</dbReference>
<organism evidence="2 3">
    <name type="scientific">Cardiocondyla obscurior</name>
    <dbReference type="NCBI Taxonomy" id="286306"/>
    <lineage>
        <taxon>Eukaryota</taxon>
        <taxon>Metazoa</taxon>
        <taxon>Ecdysozoa</taxon>
        <taxon>Arthropoda</taxon>
        <taxon>Hexapoda</taxon>
        <taxon>Insecta</taxon>
        <taxon>Pterygota</taxon>
        <taxon>Neoptera</taxon>
        <taxon>Endopterygota</taxon>
        <taxon>Hymenoptera</taxon>
        <taxon>Apocrita</taxon>
        <taxon>Aculeata</taxon>
        <taxon>Formicoidea</taxon>
        <taxon>Formicidae</taxon>
        <taxon>Myrmicinae</taxon>
        <taxon>Cardiocondyla</taxon>
    </lineage>
</organism>
<sequence length="98" mass="12256">MVKEKAERTFTLFSRIIKFNKIKYNRSRCLFLFAHFFRCRRYYERTRDAKLQEKFLVKHNFLEHVSKLQSCPNIVMSLYGYNFYIFNFIFYTLRTHRS</sequence>
<dbReference type="AlphaFoldDB" id="A0AAW2GAS7"/>
<evidence type="ECO:0000313" key="3">
    <source>
        <dbReference type="Proteomes" id="UP001430953"/>
    </source>
</evidence>
<evidence type="ECO:0000313" key="2">
    <source>
        <dbReference type="EMBL" id="KAL0123592.1"/>
    </source>
</evidence>
<accession>A0AAW2GAS7</accession>
<comment type="caution">
    <text evidence="2">The sequence shown here is derived from an EMBL/GenBank/DDBJ whole genome shotgun (WGS) entry which is preliminary data.</text>
</comment>
<proteinExistence type="predicted"/>
<protein>
    <submittedName>
        <fullName evidence="2">Uncharacterized protein</fullName>
    </submittedName>
</protein>
<keyword evidence="1" id="KW-0812">Transmembrane</keyword>
<feature type="transmembrane region" description="Helical" evidence="1">
    <location>
        <begin position="74"/>
        <end position="93"/>
    </location>
</feature>
<keyword evidence="1" id="KW-0472">Membrane</keyword>
<keyword evidence="1" id="KW-1133">Transmembrane helix</keyword>
<dbReference type="EMBL" id="JADYXP020000005">
    <property type="protein sequence ID" value="KAL0123592.1"/>
    <property type="molecule type" value="Genomic_DNA"/>
</dbReference>
<reference evidence="2 3" key="1">
    <citation type="submission" date="2023-03" db="EMBL/GenBank/DDBJ databases">
        <title>High recombination rates correlate with genetic variation in Cardiocondyla obscurior ants.</title>
        <authorList>
            <person name="Errbii M."/>
        </authorList>
    </citation>
    <scope>NUCLEOTIDE SEQUENCE [LARGE SCALE GENOMIC DNA]</scope>
    <source>
        <strain evidence="2">Alpha-2009</strain>
        <tissue evidence="2">Whole body</tissue>
    </source>
</reference>
<name>A0AAW2GAS7_9HYME</name>
<gene>
    <name evidence="2" type="ORF">PUN28_005836</name>
</gene>
<keyword evidence="3" id="KW-1185">Reference proteome</keyword>
<evidence type="ECO:0000256" key="1">
    <source>
        <dbReference type="SAM" id="Phobius"/>
    </source>
</evidence>